<evidence type="ECO:0000256" key="9">
    <source>
        <dbReference type="ARBA" id="ARBA00048679"/>
    </source>
</evidence>
<evidence type="ECO:0000256" key="1">
    <source>
        <dbReference type="ARBA" id="ARBA00012513"/>
    </source>
</evidence>
<evidence type="ECO:0000256" key="5">
    <source>
        <dbReference type="ARBA" id="ARBA00022741"/>
    </source>
</evidence>
<dbReference type="GO" id="GO:0004674">
    <property type="term" value="F:protein serine/threonine kinase activity"/>
    <property type="evidence" value="ECO:0007669"/>
    <property type="project" value="UniProtKB-KW"/>
</dbReference>
<feature type="domain" description="Protein kinase" evidence="12">
    <location>
        <begin position="33"/>
        <end position="294"/>
    </location>
</feature>
<comment type="catalytic activity">
    <reaction evidence="8">
        <text>L-threonyl-[protein] + ATP = O-phospho-L-threonyl-[protein] + ADP + H(+)</text>
        <dbReference type="Rhea" id="RHEA:46608"/>
        <dbReference type="Rhea" id="RHEA-COMP:11060"/>
        <dbReference type="Rhea" id="RHEA-COMP:11605"/>
        <dbReference type="ChEBI" id="CHEBI:15378"/>
        <dbReference type="ChEBI" id="CHEBI:30013"/>
        <dbReference type="ChEBI" id="CHEBI:30616"/>
        <dbReference type="ChEBI" id="CHEBI:61977"/>
        <dbReference type="ChEBI" id="CHEBI:456216"/>
        <dbReference type="EC" id="2.7.11.1"/>
    </reaction>
</comment>
<dbReference type="GO" id="GO:0043065">
    <property type="term" value="P:positive regulation of apoptotic process"/>
    <property type="evidence" value="ECO:0007669"/>
    <property type="project" value="TreeGrafter"/>
</dbReference>
<name>A0A9X6RLF7_HYPEX</name>
<dbReference type="PROSITE" id="PS50011">
    <property type="entry name" value="PROTEIN_KINASE_DOM"/>
    <property type="match status" value="1"/>
</dbReference>
<evidence type="ECO:0000256" key="4">
    <source>
        <dbReference type="ARBA" id="ARBA00022679"/>
    </source>
</evidence>
<dbReference type="FunFam" id="1.10.510.10:FF:000571">
    <property type="entry name" value="Maternal embryonic leucine zipper kinase"/>
    <property type="match status" value="1"/>
</dbReference>
<keyword evidence="3" id="KW-0597">Phosphoprotein</keyword>
<proteinExistence type="inferred from homology"/>
<evidence type="ECO:0000313" key="14">
    <source>
        <dbReference type="Proteomes" id="UP000192578"/>
    </source>
</evidence>
<keyword evidence="4" id="KW-0808">Transferase</keyword>
<dbReference type="GO" id="GO:0035556">
    <property type="term" value="P:intracellular signal transduction"/>
    <property type="evidence" value="ECO:0007669"/>
    <property type="project" value="TreeGrafter"/>
</dbReference>
<keyword evidence="14" id="KW-1185">Reference proteome</keyword>
<evidence type="ECO:0000256" key="2">
    <source>
        <dbReference type="ARBA" id="ARBA00022527"/>
    </source>
</evidence>
<evidence type="ECO:0000256" key="8">
    <source>
        <dbReference type="ARBA" id="ARBA00047899"/>
    </source>
</evidence>
<comment type="similarity">
    <text evidence="10">Belongs to the protein kinase superfamily. CAMK Ser/Thr protein kinase family. DAP kinase subfamily.</text>
</comment>
<dbReference type="InterPro" id="IPR008271">
    <property type="entry name" value="Ser/Thr_kinase_AS"/>
</dbReference>
<evidence type="ECO:0000256" key="11">
    <source>
        <dbReference type="SAM" id="MobiDB-lite"/>
    </source>
</evidence>
<dbReference type="GO" id="GO:0005634">
    <property type="term" value="C:nucleus"/>
    <property type="evidence" value="ECO:0007669"/>
    <property type="project" value="TreeGrafter"/>
</dbReference>
<evidence type="ECO:0000256" key="3">
    <source>
        <dbReference type="ARBA" id="ARBA00022553"/>
    </source>
</evidence>
<evidence type="ECO:0000256" key="6">
    <source>
        <dbReference type="ARBA" id="ARBA00022777"/>
    </source>
</evidence>
<keyword evidence="7" id="KW-0067">ATP-binding</keyword>
<dbReference type="Proteomes" id="UP000192578">
    <property type="component" value="Unassembled WGS sequence"/>
</dbReference>
<sequence>MHALLVMMKNVVMEPAEKAVDPADLSIIPLYLLVPKGIKAVGKFAVCWHARHRKTGKEYAAKIVKKRRRGKAIKPEVIHEIAVLESCSHSPYIVNLYEVYEDDAEMVLILELATGGELQQLCDDDDDIEEEDVRRIIEQTLVGVLELHRLNIVHLDIKPSNILLASKREQNADFAIKLCDFGISRVISAGNEVREILGTPDYVAPEVLNFDPISTATDLWSIGVLAYVLLTGISPFAGEDNQETYVNINQNNVEYPEEMFGDISPGAVDFIKRLLVKNPKDRMTIENCQRHPWIAAAGTTPRKPSLASQSQQLQQQEAQVPNLSPVASPVSVQQCPADPVQQHSEIKIQILPARITVTDDHGNREEITTATQQVSSPPMRRPHQVTSAEKENSGVEALTKRFKYREPPLQLASPSSVVSRRASIGSPVHSRRCTCGKQVDENGHHGLSCKFSSSRHSHHFSLNDVLKRALVSASVPAIRELPSMVRQDGKRPDGMNMIPWKQDKALVWDTVAPSHIGGSIASAGRVVNEQAPNISGLEGRFIFSPVAFETFGVRGKEAKG</sequence>
<keyword evidence="5" id="KW-0547">Nucleotide-binding</keyword>
<keyword evidence="2" id="KW-0723">Serine/threonine-protein kinase</keyword>
<evidence type="ECO:0000259" key="12">
    <source>
        <dbReference type="PROSITE" id="PS50011"/>
    </source>
</evidence>
<evidence type="ECO:0000256" key="10">
    <source>
        <dbReference type="ARBA" id="ARBA00060827"/>
    </source>
</evidence>
<comment type="caution">
    <text evidence="13">The sequence shown here is derived from an EMBL/GenBank/DDBJ whole genome shotgun (WGS) entry which is preliminary data.</text>
</comment>
<dbReference type="EMBL" id="MTYJ01000240">
    <property type="protein sequence ID" value="OWA51817.1"/>
    <property type="molecule type" value="Genomic_DNA"/>
</dbReference>
<dbReference type="PANTHER" id="PTHR24342">
    <property type="entry name" value="SERINE/THREONINE-PROTEIN KINASE 17"/>
    <property type="match status" value="1"/>
</dbReference>
<feature type="region of interest" description="Disordered" evidence="11">
    <location>
        <begin position="299"/>
        <end position="318"/>
    </location>
</feature>
<evidence type="ECO:0000256" key="7">
    <source>
        <dbReference type="ARBA" id="ARBA00022840"/>
    </source>
</evidence>
<dbReference type="AlphaFoldDB" id="A0A9X6RLF7"/>
<feature type="compositionally biased region" description="Low complexity" evidence="11">
    <location>
        <begin position="305"/>
        <end position="318"/>
    </location>
</feature>
<dbReference type="EC" id="2.7.11.1" evidence="1"/>
<evidence type="ECO:0000313" key="13">
    <source>
        <dbReference type="EMBL" id="OWA51817.1"/>
    </source>
</evidence>
<dbReference type="Pfam" id="PF00069">
    <property type="entry name" value="Pkinase"/>
    <property type="match status" value="1"/>
</dbReference>
<dbReference type="OrthoDB" id="74764at2759"/>
<dbReference type="PANTHER" id="PTHR24342:SF12">
    <property type="entry name" value="DEATH-ASSOCIATED PROTEIN KINASE RELATED"/>
    <property type="match status" value="1"/>
</dbReference>
<dbReference type="GO" id="GO:0005524">
    <property type="term" value="F:ATP binding"/>
    <property type="evidence" value="ECO:0007669"/>
    <property type="project" value="UniProtKB-KW"/>
</dbReference>
<organism evidence="13 14">
    <name type="scientific">Hypsibius exemplaris</name>
    <name type="common">Freshwater tardigrade</name>
    <dbReference type="NCBI Taxonomy" id="2072580"/>
    <lineage>
        <taxon>Eukaryota</taxon>
        <taxon>Metazoa</taxon>
        <taxon>Ecdysozoa</taxon>
        <taxon>Tardigrada</taxon>
        <taxon>Eutardigrada</taxon>
        <taxon>Parachela</taxon>
        <taxon>Hypsibioidea</taxon>
        <taxon>Hypsibiidae</taxon>
        <taxon>Hypsibius</taxon>
    </lineage>
</organism>
<dbReference type="SUPFAM" id="SSF56112">
    <property type="entry name" value="Protein kinase-like (PK-like)"/>
    <property type="match status" value="1"/>
</dbReference>
<dbReference type="FunFam" id="3.30.200.20:FF:000175">
    <property type="entry name" value="Serine/threonine-protein kinase 17B"/>
    <property type="match status" value="1"/>
</dbReference>
<dbReference type="Gene3D" id="3.30.200.20">
    <property type="entry name" value="Phosphorylase Kinase, domain 1"/>
    <property type="match status" value="1"/>
</dbReference>
<dbReference type="PROSITE" id="PS00108">
    <property type="entry name" value="PROTEIN_KINASE_ST"/>
    <property type="match status" value="1"/>
</dbReference>
<dbReference type="SMART" id="SM00220">
    <property type="entry name" value="S_TKc"/>
    <property type="match status" value="1"/>
</dbReference>
<dbReference type="InterPro" id="IPR000719">
    <property type="entry name" value="Prot_kinase_dom"/>
</dbReference>
<protein>
    <recommendedName>
        <fullName evidence="1">non-specific serine/threonine protein kinase</fullName>
        <ecNumber evidence="1">2.7.11.1</ecNumber>
    </recommendedName>
</protein>
<reference evidence="14" key="1">
    <citation type="submission" date="2017-01" db="EMBL/GenBank/DDBJ databases">
        <title>Comparative genomics of anhydrobiosis in the tardigrade Hypsibius dujardini.</title>
        <authorList>
            <person name="Yoshida Y."/>
            <person name="Koutsovoulos G."/>
            <person name="Laetsch D."/>
            <person name="Stevens L."/>
            <person name="Kumar S."/>
            <person name="Horikawa D."/>
            <person name="Ishino K."/>
            <person name="Komine S."/>
            <person name="Tomita M."/>
            <person name="Blaxter M."/>
            <person name="Arakawa K."/>
        </authorList>
    </citation>
    <scope>NUCLEOTIDE SEQUENCE [LARGE SCALE GENOMIC DNA]</scope>
    <source>
        <strain evidence="14">Z151</strain>
    </source>
</reference>
<feature type="region of interest" description="Disordered" evidence="11">
    <location>
        <begin position="370"/>
        <end position="394"/>
    </location>
</feature>
<dbReference type="InterPro" id="IPR011009">
    <property type="entry name" value="Kinase-like_dom_sf"/>
</dbReference>
<keyword evidence="6 13" id="KW-0418">Kinase</keyword>
<gene>
    <name evidence="13" type="ORF">BV898_16280</name>
</gene>
<accession>A0A9X6RLF7</accession>
<dbReference type="Gene3D" id="1.10.510.10">
    <property type="entry name" value="Transferase(Phosphotransferase) domain 1"/>
    <property type="match status" value="1"/>
</dbReference>
<comment type="catalytic activity">
    <reaction evidence="9">
        <text>L-seryl-[protein] + ATP = O-phospho-L-seryl-[protein] + ADP + H(+)</text>
        <dbReference type="Rhea" id="RHEA:17989"/>
        <dbReference type="Rhea" id="RHEA-COMP:9863"/>
        <dbReference type="Rhea" id="RHEA-COMP:11604"/>
        <dbReference type="ChEBI" id="CHEBI:15378"/>
        <dbReference type="ChEBI" id="CHEBI:29999"/>
        <dbReference type="ChEBI" id="CHEBI:30616"/>
        <dbReference type="ChEBI" id="CHEBI:83421"/>
        <dbReference type="ChEBI" id="CHEBI:456216"/>
        <dbReference type="EC" id="2.7.11.1"/>
    </reaction>
</comment>